<evidence type="ECO:0000313" key="3">
    <source>
        <dbReference type="Proteomes" id="UP000886757"/>
    </source>
</evidence>
<reference evidence="2" key="1">
    <citation type="submission" date="2020-10" db="EMBL/GenBank/DDBJ databases">
        <authorList>
            <person name="Gilroy R."/>
        </authorList>
    </citation>
    <scope>NUCLEOTIDE SEQUENCE</scope>
    <source>
        <strain evidence="2">ChiSjej4B22-8148</strain>
    </source>
</reference>
<gene>
    <name evidence="2" type="ORF">IAB31_07755</name>
</gene>
<feature type="domain" description="HTH arsR-type" evidence="1">
    <location>
        <begin position="12"/>
        <end position="91"/>
    </location>
</feature>
<proteinExistence type="predicted"/>
<dbReference type="InterPro" id="IPR036390">
    <property type="entry name" value="WH_DNA-bd_sf"/>
</dbReference>
<dbReference type="GO" id="GO:0003700">
    <property type="term" value="F:DNA-binding transcription factor activity"/>
    <property type="evidence" value="ECO:0007669"/>
    <property type="project" value="InterPro"/>
</dbReference>
<dbReference type="Gene3D" id="1.10.10.10">
    <property type="entry name" value="Winged helix-like DNA-binding domain superfamily/Winged helix DNA-binding domain"/>
    <property type="match status" value="1"/>
</dbReference>
<dbReference type="InterPro" id="IPR011991">
    <property type="entry name" value="ArsR-like_HTH"/>
</dbReference>
<dbReference type="EMBL" id="DVGK01000086">
    <property type="protein sequence ID" value="HIR13802.1"/>
    <property type="molecule type" value="Genomic_DNA"/>
</dbReference>
<accession>A0A9D1ACN3</accession>
<name>A0A9D1ACN3_9FIRM</name>
<dbReference type="InterPro" id="IPR001845">
    <property type="entry name" value="HTH_ArsR_DNA-bd_dom"/>
</dbReference>
<sequence length="306" mass="34361">MLQLSSLDRSLPIFQALSSSLRARMLTLLASSGPLTLKEISDSLQLPASTVNSHMQKLLECQLVYAEPVPSRNSFLYHARAAGQISIDFSASANPCLEFQTEIPVGQYANFSVTAPCGLATVSSFLGRIDEPRYFTHPSHHEAEILWFTTGYIEYFLPNYIHRRSLVDSIELSFEIASEAPQYNNDWPSDITFSLNGQQLGVWTSPGDYGDRRGKNNPDWWYPFINQYGLLKTLTINQQGCFLDGERLSDVTCRDLNLTDQSILRLRMEVKEDAVHPGGLTLFGKFFGDHSQGILVTVRYTAFSDV</sequence>
<protein>
    <submittedName>
        <fullName evidence="2">Helix-turn-helix domain-containing protein</fullName>
    </submittedName>
</protein>
<evidence type="ECO:0000313" key="2">
    <source>
        <dbReference type="EMBL" id="HIR13802.1"/>
    </source>
</evidence>
<dbReference type="CDD" id="cd00090">
    <property type="entry name" value="HTH_ARSR"/>
    <property type="match status" value="1"/>
</dbReference>
<comment type="caution">
    <text evidence="2">The sequence shown here is derived from an EMBL/GenBank/DDBJ whole genome shotgun (WGS) entry which is preliminary data.</text>
</comment>
<dbReference type="Proteomes" id="UP000886757">
    <property type="component" value="Unassembled WGS sequence"/>
</dbReference>
<dbReference type="Pfam" id="PF12840">
    <property type="entry name" value="HTH_20"/>
    <property type="match status" value="1"/>
</dbReference>
<evidence type="ECO:0000259" key="1">
    <source>
        <dbReference type="SMART" id="SM00418"/>
    </source>
</evidence>
<organism evidence="2 3">
    <name type="scientific">Candidatus Choladousia intestinavium</name>
    <dbReference type="NCBI Taxonomy" id="2840727"/>
    <lineage>
        <taxon>Bacteria</taxon>
        <taxon>Bacillati</taxon>
        <taxon>Bacillota</taxon>
        <taxon>Clostridia</taxon>
        <taxon>Lachnospirales</taxon>
        <taxon>Lachnospiraceae</taxon>
        <taxon>Lachnospiraceae incertae sedis</taxon>
        <taxon>Candidatus Choladousia</taxon>
    </lineage>
</organism>
<dbReference type="InterPro" id="IPR036388">
    <property type="entry name" value="WH-like_DNA-bd_sf"/>
</dbReference>
<dbReference type="SMART" id="SM00418">
    <property type="entry name" value="HTH_ARSR"/>
    <property type="match status" value="1"/>
</dbReference>
<reference evidence="2" key="2">
    <citation type="journal article" date="2021" name="PeerJ">
        <title>Extensive microbial diversity within the chicken gut microbiome revealed by metagenomics and culture.</title>
        <authorList>
            <person name="Gilroy R."/>
            <person name="Ravi A."/>
            <person name="Getino M."/>
            <person name="Pursley I."/>
            <person name="Horton D.L."/>
            <person name="Alikhan N.F."/>
            <person name="Baker D."/>
            <person name="Gharbi K."/>
            <person name="Hall N."/>
            <person name="Watson M."/>
            <person name="Adriaenssens E.M."/>
            <person name="Foster-Nyarko E."/>
            <person name="Jarju S."/>
            <person name="Secka A."/>
            <person name="Antonio M."/>
            <person name="Oren A."/>
            <person name="Chaudhuri R.R."/>
            <person name="La Ragione R."/>
            <person name="Hildebrand F."/>
            <person name="Pallen M.J."/>
        </authorList>
    </citation>
    <scope>NUCLEOTIDE SEQUENCE</scope>
    <source>
        <strain evidence="2">ChiSjej4B22-8148</strain>
    </source>
</reference>
<dbReference type="SUPFAM" id="SSF46785">
    <property type="entry name" value="Winged helix' DNA-binding domain"/>
    <property type="match status" value="1"/>
</dbReference>
<dbReference type="AlphaFoldDB" id="A0A9D1ACN3"/>